<dbReference type="InterPro" id="IPR014721">
    <property type="entry name" value="Ribsml_uS5_D2-typ_fold_subgr"/>
</dbReference>
<dbReference type="GO" id="GO:0008033">
    <property type="term" value="P:tRNA processing"/>
    <property type="evidence" value="ECO:0007669"/>
    <property type="project" value="UniProtKB-KW"/>
</dbReference>
<dbReference type="GO" id="GO:0000049">
    <property type="term" value="F:tRNA binding"/>
    <property type="evidence" value="ECO:0007669"/>
    <property type="project" value="InterPro"/>
</dbReference>
<dbReference type="Gene3D" id="3.30.230.10">
    <property type="match status" value="1"/>
</dbReference>
<dbReference type="Proteomes" id="UP000078368">
    <property type="component" value="Unassembled WGS sequence"/>
</dbReference>
<feature type="region of interest" description="Disordered" evidence="6">
    <location>
        <begin position="119"/>
        <end position="163"/>
    </location>
</feature>
<protein>
    <submittedName>
        <fullName evidence="7">Uncharacterized protein</fullName>
    </submittedName>
</protein>
<evidence type="ECO:0000256" key="5">
    <source>
        <dbReference type="ARBA" id="ARBA00022884"/>
    </source>
</evidence>
<dbReference type="InterPro" id="IPR000100">
    <property type="entry name" value="RNase_P"/>
</dbReference>
<keyword evidence="8" id="KW-1185">Reference proteome</keyword>
<evidence type="ECO:0000256" key="3">
    <source>
        <dbReference type="ARBA" id="ARBA00022759"/>
    </source>
</evidence>
<evidence type="ECO:0000313" key="7">
    <source>
        <dbReference type="EMBL" id="OAP85981.1"/>
    </source>
</evidence>
<dbReference type="AlphaFoldDB" id="A0A179B4F5"/>
<keyword evidence="2" id="KW-0540">Nuclease</keyword>
<organism evidence="7 8">
    <name type="scientific">Peptidiphaga gingivicola</name>
    <dbReference type="NCBI Taxonomy" id="2741497"/>
    <lineage>
        <taxon>Bacteria</taxon>
        <taxon>Bacillati</taxon>
        <taxon>Actinomycetota</taxon>
        <taxon>Actinomycetes</taxon>
        <taxon>Actinomycetales</taxon>
        <taxon>Actinomycetaceae</taxon>
        <taxon>Peptidiphaga</taxon>
    </lineage>
</organism>
<proteinExistence type="predicted"/>
<dbReference type="EMBL" id="LVZK01000001">
    <property type="protein sequence ID" value="OAP85981.1"/>
    <property type="molecule type" value="Genomic_DNA"/>
</dbReference>
<dbReference type="GO" id="GO:0004526">
    <property type="term" value="F:ribonuclease P activity"/>
    <property type="evidence" value="ECO:0007669"/>
    <property type="project" value="InterPro"/>
</dbReference>
<evidence type="ECO:0000256" key="1">
    <source>
        <dbReference type="ARBA" id="ARBA00022694"/>
    </source>
</evidence>
<accession>A0A179B4F5</accession>
<keyword evidence="4" id="KW-0378">Hydrolase</keyword>
<dbReference type="STRING" id="1823756.A4H34_01995"/>
<evidence type="ECO:0000256" key="6">
    <source>
        <dbReference type="SAM" id="MobiDB-lite"/>
    </source>
</evidence>
<feature type="compositionally biased region" description="Polar residues" evidence="6">
    <location>
        <begin position="151"/>
        <end position="163"/>
    </location>
</feature>
<name>A0A179B4F5_9ACTO</name>
<evidence type="ECO:0000256" key="4">
    <source>
        <dbReference type="ARBA" id="ARBA00022801"/>
    </source>
</evidence>
<keyword evidence="5" id="KW-0694">RNA-binding</keyword>
<dbReference type="Pfam" id="PF00825">
    <property type="entry name" value="Ribonuclease_P"/>
    <property type="match status" value="1"/>
</dbReference>
<keyword evidence="3" id="KW-0255">Endonuclease</keyword>
<reference evidence="7 8" key="1">
    <citation type="submission" date="2016-04" db="EMBL/GenBank/DDBJ databases">
        <title>Peptidophaga gingivicola gen. nov., sp. nov., isolated from human subgingival plaque.</title>
        <authorList>
            <person name="Beall C.J."/>
            <person name="Mokrzan E.M."/>
            <person name="Griffen A.L."/>
            <person name="Leys E.J."/>
        </authorList>
    </citation>
    <scope>NUCLEOTIDE SEQUENCE [LARGE SCALE GENOMIC DNA]</scope>
    <source>
        <strain evidence="7 8">BA112</strain>
    </source>
</reference>
<dbReference type="OrthoDB" id="196964at2"/>
<comment type="caution">
    <text evidence="7">The sequence shown here is derived from an EMBL/GenBank/DDBJ whole genome shotgun (WGS) entry which is preliminary data.</text>
</comment>
<feature type="compositionally biased region" description="Basic and acidic residues" evidence="6">
    <location>
        <begin position="119"/>
        <end position="129"/>
    </location>
</feature>
<evidence type="ECO:0000256" key="2">
    <source>
        <dbReference type="ARBA" id="ARBA00022722"/>
    </source>
</evidence>
<gene>
    <name evidence="7" type="ORF">A4H34_01995</name>
</gene>
<evidence type="ECO:0000313" key="8">
    <source>
        <dbReference type="Proteomes" id="UP000078368"/>
    </source>
</evidence>
<sequence length="163" mass="17544">MRRSAEFAQAFRGVRGGSARLLVAIGADPSGFDRSGADSISSVTDLPPKVGFVIPRSVGNSVVRHRLCRQLRHLMRTRVQILRPGELVSVRVFPPAKGASSQDLAADLDRCIASVRHKESLREGRREPLDESMEGSIGGKGRNEVLPVSAPTDTGNSSESGER</sequence>
<keyword evidence="1" id="KW-0819">tRNA processing</keyword>
<dbReference type="InterPro" id="IPR020568">
    <property type="entry name" value="Ribosomal_Su5_D2-typ_SF"/>
</dbReference>
<dbReference type="SUPFAM" id="SSF54211">
    <property type="entry name" value="Ribosomal protein S5 domain 2-like"/>
    <property type="match status" value="1"/>
</dbReference>